<organism evidence="3 4">
    <name type="scientific">Hordeum vulgare subsp. vulgare</name>
    <name type="common">Domesticated barley</name>
    <dbReference type="NCBI Taxonomy" id="112509"/>
    <lineage>
        <taxon>Eukaryota</taxon>
        <taxon>Viridiplantae</taxon>
        <taxon>Streptophyta</taxon>
        <taxon>Embryophyta</taxon>
        <taxon>Tracheophyta</taxon>
        <taxon>Spermatophyta</taxon>
        <taxon>Magnoliopsida</taxon>
        <taxon>Liliopsida</taxon>
        <taxon>Poales</taxon>
        <taxon>Poaceae</taxon>
        <taxon>BOP clade</taxon>
        <taxon>Pooideae</taxon>
        <taxon>Triticodae</taxon>
        <taxon>Triticeae</taxon>
        <taxon>Hordeinae</taxon>
        <taxon>Hordeum</taxon>
    </lineage>
</organism>
<keyword evidence="1" id="KW-0472">Membrane</keyword>
<name>A0A8I6XA90_HORVV</name>
<feature type="transmembrane region" description="Helical" evidence="1">
    <location>
        <begin position="41"/>
        <end position="58"/>
    </location>
</feature>
<protein>
    <recommendedName>
        <fullName evidence="5">Arabinogalactan peptide 16</fullName>
    </recommendedName>
</protein>
<reference evidence="4" key="1">
    <citation type="journal article" date="2012" name="Nature">
        <title>A physical, genetic and functional sequence assembly of the barley genome.</title>
        <authorList>
            <consortium name="The International Barley Genome Sequencing Consortium"/>
            <person name="Mayer K.F."/>
            <person name="Waugh R."/>
            <person name="Brown J.W."/>
            <person name="Schulman A."/>
            <person name="Langridge P."/>
            <person name="Platzer M."/>
            <person name="Fincher G.B."/>
            <person name="Muehlbauer G.J."/>
            <person name="Sato K."/>
            <person name="Close T.J."/>
            <person name="Wise R.P."/>
            <person name="Stein N."/>
        </authorList>
    </citation>
    <scope>NUCLEOTIDE SEQUENCE [LARGE SCALE GENOMIC DNA]</scope>
    <source>
        <strain evidence="4">cv. Morex</strain>
    </source>
</reference>
<evidence type="ECO:0000256" key="1">
    <source>
        <dbReference type="SAM" id="Phobius"/>
    </source>
</evidence>
<accession>A0A8I6XA90</accession>
<dbReference type="InterPro" id="IPR009424">
    <property type="entry name" value="AGP16/20/22/41"/>
</dbReference>
<evidence type="ECO:0000256" key="2">
    <source>
        <dbReference type="SAM" id="SignalP"/>
    </source>
</evidence>
<reference evidence="3" key="2">
    <citation type="submission" date="2020-10" db="EMBL/GenBank/DDBJ databases">
        <authorList>
            <person name="Scholz U."/>
            <person name="Mascher M."/>
            <person name="Fiebig A."/>
        </authorList>
    </citation>
    <scope>NUCLEOTIDE SEQUENCE [LARGE SCALE GENOMIC DNA]</scope>
    <source>
        <strain evidence="3">cv. Morex</strain>
    </source>
</reference>
<dbReference type="EnsemblPlants" id="HORVU.MOREX.r3.2HG0114790.1">
    <property type="protein sequence ID" value="HORVU.MOREX.r3.2HG0114790.1"/>
    <property type="gene ID" value="HORVU.MOREX.r3.2HG0114790"/>
</dbReference>
<keyword evidence="1" id="KW-1133">Transmembrane helix</keyword>
<reference evidence="3" key="3">
    <citation type="submission" date="2022-01" db="UniProtKB">
        <authorList>
            <consortium name="EnsemblPlants"/>
        </authorList>
    </citation>
    <scope>IDENTIFICATION</scope>
    <source>
        <strain evidence="3">subsp. vulgare</strain>
    </source>
</reference>
<dbReference type="Gramene" id="HORVU.MOREX.r2.2HG0094330.1">
    <property type="protein sequence ID" value="HORVU.MOREX.r2.2HG0094330.1"/>
    <property type="gene ID" value="HORVU.MOREX.r2.2HG0094330"/>
</dbReference>
<feature type="signal peptide" evidence="2">
    <location>
        <begin position="1"/>
        <end position="25"/>
    </location>
</feature>
<dbReference type="AlphaFoldDB" id="A0A8I6XA90"/>
<dbReference type="PANTHER" id="PTHR33374">
    <property type="entry name" value="ARABINOGALACTAN PROTEIN 20"/>
    <property type="match status" value="1"/>
</dbReference>
<keyword evidence="1" id="KW-0812">Transmembrane</keyword>
<evidence type="ECO:0008006" key="5">
    <source>
        <dbReference type="Google" id="ProtNLM"/>
    </source>
</evidence>
<sequence>MARTLFGFVAAAVLLTVLMPALAAAQAPAPVPTSDASSLDQGVAYLLIILALVLTYLIHPLDASSPYKLL</sequence>
<dbReference type="Gramene" id="HORVU.MOREX.r3.2HG0114790.1">
    <property type="protein sequence ID" value="HORVU.MOREX.r3.2HG0114790.1"/>
    <property type="gene ID" value="HORVU.MOREX.r3.2HG0114790"/>
</dbReference>
<dbReference type="Proteomes" id="UP000011116">
    <property type="component" value="Chromosome 2H"/>
</dbReference>
<dbReference type="Pfam" id="PF06376">
    <property type="entry name" value="AGP"/>
    <property type="match status" value="1"/>
</dbReference>
<evidence type="ECO:0000313" key="3">
    <source>
        <dbReference type="EnsemblPlants" id="HORVU.MOREX.r3.2HG0114790.1"/>
    </source>
</evidence>
<keyword evidence="2" id="KW-0732">Signal</keyword>
<proteinExistence type="predicted"/>
<feature type="chain" id="PRO_5035260338" description="Arabinogalactan peptide 16" evidence="2">
    <location>
        <begin position="26"/>
        <end position="70"/>
    </location>
</feature>
<keyword evidence="4" id="KW-1185">Reference proteome</keyword>
<evidence type="ECO:0000313" key="4">
    <source>
        <dbReference type="Proteomes" id="UP000011116"/>
    </source>
</evidence>